<gene>
    <name evidence="3" type="ORF">Pla133_04790</name>
</gene>
<dbReference type="Proteomes" id="UP000316921">
    <property type="component" value="Chromosome"/>
</dbReference>
<feature type="transmembrane region" description="Helical" evidence="2">
    <location>
        <begin position="26"/>
        <end position="48"/>
    </location>
</feature>
<organism evidence="3 4">
    <name type="scientific">Engelhardtia mirabilis</name>
    <dbReference type="NCBI Taxonomy" id="2528011"/>
    <lineage>
        <taxon>Bacteria</taxon>
        <taxon>Pseudomonadati</taxon>
        <taxon>Planctomycetota</taxon>
        <taxon>Planctomycetia</taxon>
        <taxon>Planctomycetia incertae sedis</taxon>
        <taxon>Engelhardtia</taxon>
    </lineage>
</organism>
<sequence length="227" mass="24871">MTSLAIGRPAMRVESSPRRSSPPRRAGFTIVELVISMGVMLTAFLIFATTVAGVAQQRTVNSENGIAANAARSMVEIMQNEEFEQIFALYNADPNDDPNGIGSAPGNRFAVVALPPTEDSVDGLVGEIFFPCIEIEVLSEVDVDAPPPTRGQPQKVEVLGTTLALREDVANAQLDTPRDLNGDSIIDEEDHSDDYVILPVRVSIRWRGQHGDREYAIQTIFCRFRRS</sequence>
<keyword evidence="2" id="KW-0472">Membrane</keyword>
<name>A0A518BEJ5_9BACT</name>
<evidence type="ECO:0000313" key="4">
    <source>
        <dbReference type="Proteomes" id="UP000316921"/>
    </source>
</evidence>
<evidence type="ECO:0000256" key="1">
    <source>
        <dbReference type="SAM" id="MobiDB-lite"/>
    </source>
</evidence>
<keyword evidence="2" id="KW-0812">Transmembrane</keyword>
<dbReference type="EMBL" id="CP036287">
    <property type="protein sequence ID" value="QDU65414.1"/>
    <property type="molecule type" value="Genomic_DNA"/>
</dbReference>
<keyword evidence="4" id="KW-1185">Reference proteome</keyword>
<dbReference type="AlphaFoldDB" id="A0A518BEJ5"/>
<keyword evidence="2" id="KW-1133">Transmembrane helix</keyword>
<evidence type="ECO:0000313" key="3">
    <source>
        <dbReference type="EMBL" id="QDU65414.1"/>
    </source>
</evidence>
<evidence type="ECO:0000256" key="2">
    <source>
        <dbReference type="SAM" id="Phobius"/>
    </source>
</evidence>
<accession>A0A518BEJ5</accession>
<dbReference type="KEGG" id="pbap:Pla133_04790"/>
<dbReference type="RefSeq" id="WP_145061989.1">
    <property type="nucleotide sequence ID" value="NZ_CP036287.1"/>
</dbReference>
<feature type="region of interest" description="Disordered" evidence="1">
    <location>
        <begin position="1"/>
        <end position="23"/>
    </location>
</feature>
<protein>
    <submittedName>
        <fullName evidence="3">Uncharacterized protein</fullName>
    </submittedName>
</protein>
<reference evidence="3 4" key="1">
    <citation type="submission" date="2019-02" db="EMBL/GenBank/DDBJ databases">
        <title>Deep-cultivation of Planctomycetes and their phenomic and genomic characterization uncovers novel biology.</title>
        <authorList>
            <person name="Wiegand S."/>
            <person name="Jogler M."/>
            <person name="Boedeker C."/>
            <person name="Pinto D."/>
            <person name="Vollmers J."/>
            <person name="Rivas-Marin E."/>
            <person name="Kohn T."/>
            <person name="Peeters S.H."/>
            <person name="Heuer A."/>
            <person name="Rast P."/>
            <person name="Oberbeckmann S."/>
            <person name="Bunk B."/>
            <person name="Jeske O."/>
            <person name="Meyerdierks A."/>
            <person name="Storesund J.E."/>
            <person name="Kallscheuer N."/>
            <person name="Luecker S."/>
            <person name="Lage O.M."/>
            <person name="Pohl T."/>
            <person name="Merkel B.J."/>
            <person name="Hornburger P."/>
            <person name="Mueller R.-W."/>
            <person name="Bruemmer F."/>
            <person name="Labrenz M."/>
            <person name="Spormann A.M."/>
            <person name="Op den Camp H."/>
            <person name="Overmann J."/>
            <person name="Amann R."/>
            <person name="Jetten M.S.M."/>
            <person name="Mascher T."/>
            <person name="Medema M.H."/>
            <person name="Devos D.P."/>
            <person name="Kaster A.-K."/>
            <person name="Ovreas L."/>
            <person name="Rohde M."/>
            <person name="Galperin M.Y."/>
            <person name="Jogler C."/>
        </authorList>
    </citation>
    <scope>NUCLEOTIDE SEQUENCE [LARGE SCALE GENOMIC DNA]</scope>
    <source>
        <strain evidence="3 4">Pla133</strain>
    </source>
</reference>
<proteinExistence type="predicted"/>